<dbReference type="PANTHER" id="PTHR46540">
    <property type="entry name" value="TETRATRICOPEPTIDE REPEAT PROTEIN 12"/>
    <property type="match status" value="1"/>
</dbReference>
<dbReference type="EMBL" id="JAAPAO010000284">
    <property type="protein sequence ID" value="KAF4664574.1"/>
    <property type="molecule type" value="Genomic_DNA"/>
</dbReference>
<dbReference type="PROSITE" id="PS50005">
    <property type="entry name" value="TPR"/>
    <property type="match status" value="1"/>
</dbReference>
<dbReference type="GO" id="GO:0005813">
    <property type="term" value="C:centrosome"/>
    <property type="evidence" value="ECO:0007669"/>
    <property type="project" value="TreeGrafter"/>
</dbReference>
<protein>
    <recommendedName>
        <fullName evidence="6">Protein unc-45 homolog B</fullName>
    </recommendedName>
</protein>
<proteinExistence type="predicted"/>
<evidence type="ECO:0000256" key="3">
    <source>
        <dbReference type="SAM" id="MobiDB-lite"/>
    </source>
</evidence>
<dbReference type="InterPro" id="IPR019734">
    <property type="entry name" value="TPR_rpt"/>
</dbReference>
<evidence type="ECO:0000256" key="2">
    <source>
        <dbReference type="SAM" id="Coils"/>
    </source>
</evidence>
<dbReference type="PANTHER" id="PTHR46540:SF1">
    <property type="entry name" value="TETRATRICOPEPTIDE REPEAT PROTEIN 12"/>
    <property type="match status" value="1"/>
</dbReference>
<dbReference type="OrthoDB" id="434506at2759"/>
<feature type="coiled-coil region" evidence="2">
    <location>
        <begin position="897"/>
        <end position="962"/>
    </location>
</feature>
<evidence type="ECO:0000313" key="5">
    <source>
        <dbReference type="Proteomes" id="UP000591131"/>
    </source>
</evidence>
<feature type="coiled-coil region" evidence="2">
    <location>
        <begin position="643"/>
        <end position="684"/>
    </location>
</feature>
<keyword evidence="5" id="KW-1185">Reference proteome</keyword>
<dbReference type="Proteomes" id="UP000591131">
    <property type="component" value="Unassembled WGS sequence"/>
</dbReference>
<dbReference type="SUPFAM" id="SSF48452">
    <property type="entry name" value="TPR-like"/>
    <property type="match status" value="1"/>
</dbReference>
<gene>
    <name evidence="4" type="ORF">FOL47_005061</name>
</gene>
<dbReference type="GO" id="GO:0007288">
    <property type="term" value="P:sperm axoneme assembly"/>
    <property type="evidence" value="ECO:0007669"/>
    <property type="project" value="TreeGrafter"/>
</dbReference>
<feature type="region of interest" description="Disordered" evidence="3">
    <location>
        <begin position="232"/>
        <end position="253"/>
    </location>
</feature>
<dbReference type="GO" id="GO:0070286">
    <property type="term" value="P:axonemal dynein complex assembly"/>
    <property type="evidence" value="ECO:0007669"/>
    <property type="project" value="TreeGrafter"/>
</dbReference>
<dbReference type="InterPro" id="IPR043195">
    <property type="entry name" value="TTC12"/>
</dbReference>
<accession>A0A7J6LZB1</accession>
<organism evidence="4 5">
    <name type="scientific">Perkinsus chesapeaki</name>
    <name type="common">Clam parasite</name>
    <name type="synonym">Perkinsus andrewsi</name>
    <dbReference type="NCBI Taxonomy" id="330153"/>
    <lineage>
        <taxon>Eukaryota</taxon>
        <taxon>Sar</taxon>
        <taxon>Alveolata</taxon>
        <taxon>Perkinsozoa</taxon>
        <taxon>Perkinsea</taxon>
        <taxon>Perkinsida</taxon>
        <taxon>Perkinsidae</taxon>
        <taxon>Perkinsus</taxon>
    </lineage>
</organism>
<feature type="coiled-coil region" evidence="2">
    <location>
        <begin position="379"/>
        <end position="462"/>
    </location>
</feature>
<keyword evidence="2" id="KW-0175">Coiled coil</keyword>
<evidence type="ECO:0008006" key="6">
    <source>
        <dbReference type="Google" id="ProtNLM"/>
    </source>
</evidence>
<dbReference type="InterPro" id="IPR016024">
    <property type="entry name" value="ARM-type_fold"/>
</dbReference>
<feature type="coiled-coil region" evidence="2">
    <location>
        <begin position="80"/>
        <end position="137"/>
    </location>
</feature>
<name>A0A7J6LZB1_PERCH</name>
<dbReference type="SMART" id="SM00028">
    <property type="entry name" value="TPR"/>
    <property type="match status" value="3"/>
</dbReference>
<feature type="repeat" description="TPR" evidence="1">
    <location>
        <begin position="1146"/>
        <end position="1179"/>
    </location>
</feature>
<evidence type="ECO:0000256" key="1">
    <source>
        <dbReference type="PROSITE-ProRule" id="PRU00339"/>
    </source>
</evidence>
<evidence type="ECO:0000313" key="4">
    <source>
        <dbReference type="EMBL" id="KAF4664574.1"/>
    </source>
</evidence>
<dbReference type="InterPro" id="IPR011990">
    <property type="entry name" value="TPR-like_helical_dom_sf"/>
</dbReference>
<keyword evidence="1" id="KW-0802">TPR repeat</keyword>
<dbReference type="Gene3D" id="1.25.40.10">
    <property type="entry name" value="Tetratricopeptide repeat domain"/>
    <property type="match status" value="1"/>
</dbReference>
<feature type="region of interest" description="Disordered" evidence="3">
    <location>
        <begin position="1"/>
        <end position="29"/>
    </location>
</feature>
<sequence length="1772" mass="198382">MSRHSPSEFRASPRGLGTPHRPTAPRRPLAVPILAGIRRARTVSPSRPLTAPSSRSTGLFGRYRIPRARLIQRADEGPVGEEEAAAREEEQRAMQRLREQERRNRERLLLDEIKQVMERLRDVVMEKDTQIMRLKERVKAVVITMQQVKFLSREGDLRRAYEKSSQDANREVYRLSEQIEKDAVACAGLRSQVARLRRERDEGKTVIERLANRVGEMAIDAGIGVKSTNKIDAKIGPDSRDEQEHKNVATDEEEERTVLKLDARTGPDSSRGDDYRGTGVMDIMKVHAKTGPDSECGEVDEDVDNNGDDDIDALRIQISRYKAELEVLREATKLVDVNVSTEPGKSPQLLSVPAAISASIHGSSGAPSVSSFDEEGADIEGLRMTVARQQTIIDSLEEDLRAAFREVYDATNELTKEREKCEKLQEGIAVPDNSEKAALDEVDGLQKQVRDYRDEAQTLKTHLAEATSLGFVPNSVCPSEGEETLDSLQLKCAQLGAAIKPLEKELQETSKRTSLASIDAGERVFDPLDEASRDELEDRVAFLTARLDASQRSENKLRNALVDDLPVAAAPTEWGISIEDQQKEMRLVRAKHALALAKQKAKELQLREMLRTRTEDVAEKEKLQGREMSIDFIEEVNGVMSTEEGLNARISDHEATIDELKRELDRQNRVVAELVAELERNEKVSGRKIRCMRIEVQQLLDREADRELGGHHRRHSHFDVCFVMPPSFCKIELEVLRCRVGPDALRCPVPSGSTMDQLWIKCKHLEEMLEEANTTIKKFRGSGTDSPISSQSRSVEGGQCPKCRVLQKEMAILKRNHERELRWRNDDVAAYKAQTEALLVDFKQLPPEERDIKLMRMERIRWQIMVRAAREDKAELEYEALMTKHNATQFTYVLFQLASVKEKLERSQKALSEACSEAAADRGTCTKCSKHEQEIEKLREKLSDAENEVEMLRMQRGRSQMEIAMLRSNEEESGLPDEVSVDEIDQNIQRAQNAEAVKAREAQEKAEALRKYGRPGKGNGEGYMLFCKKCFTEYVSHTDRCGRCGNEELTTREERLSELHSKARNLQRENAAHAWRKDKWERWLRSRQLVPKSRVINYQKWEYWEPDSDTEDEGEPIVPHDDPNFKALEADMKKRNEARQNRAKTANKYKERGNARLREGDFAAAIEEYDGGLEFQKDNKALWTNKALAELKLGRFEQAVDSCSKVLEMVEIFEDDYSQSADACTKALLRRSAALQNLKRWEAAKCDAEEALRLGVASAEAQAAIDTCDRHLAEINSLEEDGGEDTPNQNPFKRASSETVQQFLLDAKRPPLGKISDIDESLLLAALSIDAEALKKVVHCGGLENLLENLSRAALLHRNTSIEDPDGLRNTGLLRCLRLLIRICELSDIACEIFASKAGAHIARLVQFIKAKIRCGRCVALMAELSTRPVPRKQLQEILCRDGNGEVVDTIIKRVACRKRSSAFAALCVLANCATNCQTMRLRLQKSTDLPKALISKVSDLATAEQAAGVICNVGGDAIAESCSVALLRACAKVRDEKSAMSILGALQNCCTISIRATESVLEQEKAESVLCSIARRLPSTIGRVLTILLRLSQVPNGGIRLVHDSEAVVLADGVIANASRSEPSVCDPAIRLLCQAIRQDSACLSPELVRGAVDLLMMYPPNGYDDRDKTLYMLRGNACLIIAAAADMTQAGSKLYAEYLTKAVVPMLECLRKQDQANAGSALAKCCMASEKCNDLLREQGGLDTLWKMQNKLLRGATANGTARGKEIAIR</sequence>
<feature type="compositionally biased region" description="Basic and acidic residues" evidence="3">
    <location>
        <begin position="232"/>
        <end position="249"/>
    </location>
</feature>
<dbReference type="SUPFAM" id="SSF48371">
    <property type="entry name" value="ARM repeat"/>
    <property type="match status" value="1"/>
</dbReference>
<reference evidence="4 5" key="1">
    <citation type="submission" date="2020-04" db="EMBL/GenBank/DDBJ databases">
        <title>Perkinsus chesapeaki whole genome sequence.</title>
        <authorList>
            <person name="Bogema D.R."/>
        </authorList>
    </citation>
    <scope>NUCLEOTIDE SEQUENCE [LARGE SCALE GENOMIC DNA]</scope>
    <source>
        <strain evidence="4">ATCC PRA-425</strain>
    </source>
</reference>
<comment type="caution">
    <text evidence="4">The sequence shown here is derived from an EMBL/GenBank/DDBJ whole genome shotgun (WGS) entry which is preliminary data.</text>
</comment>
<dbReference type="GO" id="GO:0005737">
    <property type="term" value="C:cytoplasm"/>
    <property type="evidence" value="ECO:0007669"/>
    <property type="project" value="TreeGrafter"/>
</dbReference>